<dbReference type="Proteomes" id="UP001303222">
    <property type="component" value="Unassembled WGS sequence"/>
</dbReference>
<dbReference type="PANTHER" id="PTHR24148:SF64">
    <property type="entry name" value="HETEROKARYON INCOMPATIBILITY DOMAIN-CONTAINING PROTEIN"/>
    <property type="match status" value="1"/>
</dbReference>
<proteinExistence type="predicted"/>
<evidence type="ECO:0000313" key="1">
    <source>
        <dbReference type="EMBL" id="KAK3955543.1"/>
    </source>
</evidence>
<evidence type="ECO:0000313" key="2">
    <source>
        <dbReference type="Proteomes" id="UP001303222"/>
    </source>
</evidence>
<sequence>MSPAWEQSPTVMRALHSATGGQRVQTANPRLLFEARLSLGRSVEPMFGDKTGQNLPLLTLLFGTRRCKASDPRDRFFALLSLASDIQDSNLAADYSKTFKEVEMEFARHLVNDGYGLSLLNFAGLAPKRPLGYPTWLPDWTGRYSKTPHLIWELRLDKQPAKVHLALDGQSLLVEGCCVGIVQAMSSPAPKDIIQLTNWVGEVGTMTAKSRLYPFGAETEEATWRTLVADKSAFGARPAPEV</sequence>
<dbReference type="AlphaFoldDB" id="A0AAN6P2I1"/>
<reference evidence="1" key="1">
    <citation type="journal article" date="2023" name="Mol. Phylogenet. Evol.">
        <title>Genome-scale phylogeny and comparative genomics of the fungal order Sordariales.</title>
        <authorList>
            <person name="Hensen N."/>
            <person name="Bonometti L."/>
            <person name="Westerberg I."/>
            <person name="Brannstrom I.O."/>
            <person name="Guillou S."/>
            <person name="Cros-Aarteil S."/>
            <person name="Calhoun S."/>
            <person name="Haridas S."/>
            <person name="Kuo A."/>
            <person name="Mondo S."/>
            <person name="Pangilinan J."/>
            <person name="Riley R."/>
            <person name="LaButti K."/>
            <person name="Andreopoulos B."/>
            <person name="Lipzen A."/>
            <person name="Chen C."/>
            <person name="Yan M."/>
            <person name="Daum C."/>
            <person name="Ng V."/>
            <person name="Clum A."/>
            <person name="Steindorff A."/>
            <person name="Ohm R.A."/>
            <person name="Martin F."/>
            <person name="Silar P."/>
            <person name="Natvig D.O."/>
            <person name="Lalanne C."/>
            <person name="Gautier V."/>
            <person name="Ament-Velasquez S.L."/>
            <person name="Kruys A."/>
            <person name="Hutchinson M.I."/>
            <person name="Powell A.J."/>
            <person name="Barry K."/>
            <person name="Miller A.N."/>
            <person name="Grigoriev I.V."/>
            <person name="Debuchy R."/>
            <person name="Gladieux P."/>
            <person name="Hiltunen Thoren M."/>
            <person name="Johannesson H."/>
        </authorList>
    </citation>
    <scope>NUCLEOTIDE SEQUENCE</scope>
    <source>
        <strain evidence="1">CBS 626.80</strain>
    </source>
</reference>
<dbReference type="EMBL" id="MU859075">
    <property type="protein sequence ID" value="KAK3955543.1"/>
    <property type="molecule type" value="Genomic_DNA"/>
</dbReference>
<comment type="caution">
    <text evidence="1">The sequence shown here is derived from an EMBL/GenBank/DDBJ whole genome shotgun (WGS) entry which is preliminary data.</text>
</comment>
<organism evidence="1 2">
    <name type="scientific">Pseudoneurospora amorphoporcata</name>
    <dbReference type="NCBI Taxonomy" id="241081"/>
    <lineage>
        <taxon>Eukaryota</taxon>
        <taxon>Fungi</taxon>
        <taxon>Dikarya</taxon>
        <taxon>Ascomycota</taxon>
        <taxon>Pezizomycotina</taxon>
        <taxon>Sordariomycetes</taxon>
        <taxon>Sordariomycetidae</taxon>
        <taxon>Sordariales</taxon>
        <taxon>Sordariaceae</taxon>
        <taxon>Pseudoneurospora</taxon>
    </lineage>
</organism>
<dbReference type="PANTHER" id="PTHR24148">
    <property type="entry name" value="ANKYRIN REPEAT DOMAIN-CONTAINING PROTEIN 39 HOMOLOG-RELATED"/>
    <property type="match status" value="1"/>
</dbReference>
<gene>
    <name evidence="1" type="ORF">QBC32DRAFT_34601</name>
</gene>
<protein>
    <submittedName>
        <fullName evidence="1">Uncharacterized protein</fullName>
    </submittedName>
</protein>
<name>A0AAN6P2I1_9PEZI</name>
<dbReference type="InterPro" id="IPR052895">
    <property type="entry name" value="HetReg/Transcr_Mod"/>
</dbReference>
<reference evidence="1" key="2">
    <citation type="submission" date="2023-06" db="EMBL/GenBank/DDBJ databases">
        <authorList>
            <consortium name="Lawrence Berkeley National Laboratory"/>
            <person name="Mondo S.J."/>
            <person name="Hensen N."/>
            <person name="Bonometti L."/>
            <person name="Westerberg I."/>
            <person name="Brannstrom I.O."/>
            <person name="Guillou S."/>
            <person name="Cros-Aarteil S."/>
            <person name="Calhoun S."/>
            <person name="Haridas S."/>
            <person name="Kuo A."/>
            <person name="Pangilinan J."/>
            <person name="Riley R."/>
            <person name="Labutti K."/>
            <person name="Andreopoulos B."/>
            <person name="Lipzen A."/>
            <person name="Chen C."/>
            <person name="Yanf M."/>
            <person name="Daum C."/>
            <person name="Ng V."/>
            <person name="Clum A."/>
            <person name="Steindorff A."/>
            <person name="Ohm R."/>
            <person name="Martin F."/>
            <person name="Silar P."/>
            <person name="Natvig D."/>
            <person name="Lalanne C."/>
            <person name="Gautier V."/>
            <person name="Ament-Velasquez S.L."/>
            <person name="Kruys A."/>
            <person name="Hutchinson M.I."/>
            <person name="Powell A.J."/>
            <person name="Barry K."/>
            <person name="Miller A.N."/>
            <person name="Grigoriev I.V."/>
            <person name="Debuchy R."/>
            <person name="Gladieux P."/>
            <person name="Thoren M.H."/>
            <person name="Johannesson H."/>
        </authorList>
    </citation>
    <scope>NUCLEOTIDE SEQUENCE</scope>
    <source>
        <strain evidence="1">CBS 626.80</strain>
    </source>
</reference>
<keyword evidence="2" id="KW-1185">Reference proteome</keyword>
<accession>A0AAN6P2I1</accession>